<evidence type="ECO:0000313" key="3">
    <source>
        <dbReference type="EMBL" id="GHW02085.1"/>
    </source>
</evidence>
<feature type="domain" description="Mub B2-like" evidence="2">
    <location>
        <begin position="35"/>
        <end position="126"/>
    </location>
</feature>
<comment type="caution">
    <text evidence="3">The sequence shown here is derived from an EMBL/GenBank/DDBJ whole genome shotgun (WGS) entry which is preliminary data.</text>
</comment>
<keyword evidence="1" id="KW-0732">Signal</keyword>
<dbReference type="Gene3D" id="2.60.40.4300">
    <property type="match status" value="1"/>
</dbReference>
<organism evidence="3 4">
    <name type="scientific">Lactobacillus nasalidis</name>
    <dbReference type="NCBI Taxonomy" id="2797258"/>
    <lineage>
        <taxon>Bacteria</taxon>
        <taxon>Bacillati</taxon>
        <taxon>Bacillota</taxon>
        <taxon>Bacilli</taxon>
        <taxon>Lactobacillales</taxon>
        <taxon>Lactobacillaceae</taxon>
        <taxon>Lactobacillus</taxon>
    </lineage>
</organism>
<dbReference type="Pfam" id="PF17966">
    <property type="entry name" value="Muc_B2"/>
    <property type="match status" value="1"/>
</dbReference>
<accession>A0ABQ3W9R0</accession>
<proteinExistence type="predicted"/>
<dbReference type="Proteomes" id="UP000616547">
    <property type="component" value="Unassembled WGS sequence"/>
</dbReference>
<evidence type="ECO:0000313" key="4">
    <source>
        <dbReference type="Proteomes" id="UP000616547"/>
    </source>
</evidence>
<dbReference type="RefSeq" id="WP_201330002.1">
    <property type="nucleotide sequence ID" value="NZ_BOCG01000106.1"/>
</dbReference>
<evidence type="ECO:0000256" key="1">
    <source>
        <dbReference type="SAM" id="SignalP"/>
    </source>
</evidence>
<dbReference type="InterPro" id="IPR041495">
    <property type="entry name" value="Mub_B2"/>
</dbReference>
<gene>
    <name evidence="3" type="ORF">lacNasYZ03_17720</name>
</gene>
<keyword evidence="4" id="KW-1185">Reference proteome</keyword>
<name>A0ABQ3W9R0_9LACO</name>
<dbReference type="EMBL" id="BOCI01000479">
    <property type="protein sequence ID" value="GHW02085.1"/>
    <property type="molecule type" value="Genomic_DNA"/>
</dbReference>
<feature type="chain" id="PRO_5046891316" description="Mub B2-like domain-containing protein" evidence="1">
    <location>
        <begin position="22"/>
        <end position="306"/>
    </location>
</feature>
<protein>
    <recommendedName>
        <fullName evidence="2">Mub B2-like domain-containing protein</fullName>
    </recommendedName>
</protein>
<reference evidence="4" key="1">
    <citation type="submission" date="2021-01" db="EMBL/GenBank/DDBJ databases">
        <title>Draft genome sequence of Nasalis larvatus strain YZ03.</title>
        <authorList>
            <person name="Suzuki-Hashido N."/>
            <person name="Tsuchida S."/>
            <person name="Hayakawa T."/>
        </authorList>
    </citation>
    <scope>NUCLEOTIDE SEQUENCE [LARGE SCALE GENOMIC DNA]</scope>
    <source>
        <strain evidence="4">YZ03</strain>
    </source>
</reference>
<feature type="signal peptide" evidence="1">
    <location>
        <begin position="1"/>
        <end position="21"/>
    </location>
</feature>
<evidence type="ECO:0000259" key="2">
    <source>
        <dbReference type="Pfam" id="PF17966"/>
    </source>
</evidence>
<sequence>MRKIIANTAMCLALLATGAVAVNTVNSVSASTYTYKTQTKKFTRTIKVCKPKAKAQYVKQNAYIKRTVKTNKKTGQKTYGKWSTSYWKAYIPPFASGYVASPSVIGKQKVTYKSKSFSYPVVYSKIQPIDWSSSAMSKARSQMMTMINSVRNSRKIKKASLVTTSKYQKVADAEAAKMAKTAASYMKFSKSQMGVANITTNTNPKHGNNVLKQFGVASTQWACVSVYSPVSSFFANQNMGGRTIFTDLTDLVKDELNKQRFNFDSAANPNTYLAKSKYTKMVIGFGGYTQKSTNVQYMGVFVIVLK</sequence>